<feature type="signal peptide" evidence="2">
    <location>
        <begin position="1"/>
        <end position="24"/>
    </location>
</feature>
<feature type="chain" id="PRO_5038404066" description="SnoaL-like domain-containing protein" evidence="2">
    <location>
        <begin position="25"/>
        <end position="186"/>
    </location>
</feature>
<evidence type="ECO:0000313" key="3">
    <source>
        <dbReference type="EMBL" id="HJB12870.1"/>
    </source>
</evidence>
<evidence type="ECO:0000313" key="4">
    <source>
        <dbReference type="Proteomes" id="UP000823824"/>
    </source>
</evidence>
<accession>A0A9D2LHZ0</accession>
<evidence type="ECO:0008006" key="5">
    <source>
        <dbReference type="Google" id="ProtNLM"/>
    </source>
</evidence>
<dbReference type="PROSITE" id="PS51257">
    <property type="entry name" value="PROKAR_LIPOPROTEIN"/>
    <property type="match status" value="1"/>
</dbReference>
<comment type="caution">
    <text evidence="3">The sequence shown here is derived from an EMBL/GenBank/DDBJ whole genome shotgun (WGS) entry which is preliminary data.</text>
</comment>
<dbReference type="EMBL" id="DWZJ01000031">
    <property type="protein sequence ID" value="HJB12870.1"/>
    <property type="molecule type" value="Genomic_DNA"/>
</dbReference>
<organism evidence="3 4">
    <name type="scientific">Candidatus Oscillibacter excrementigallinarum</name>
    <dbReference type="NCBI Taxonomy" id="2838716"/>
    <lineage>
        <taxon>Bacteria</taxon>
        <taxon>Bacillati</taxon>
        <taxon>Bacillota</taxon>
        <taxon>Clostridia</taxon>
        <taxon>Eubacteriales</taxon>
        <taxon>Oscillospiraceae</taxon>
        <taxon>Oscillibacter</taxon>
    </lineage>
</organism>
<dbReference type="AlphaFoldDB" id="A0A9D2LHZ0"/>
<feature type="region of interest" description="Disordered" evidence="1">
    <location>
        <begin position="24"/>
        <end position="74"/>
    </location>
</feature>
<dbReference type="Proteomes" id="UP000823824">
    <property type="component" value="Unassembled WGS sequence"/>
</dbReference>
<reference evidence="3" key="1">
    <citation type="journal article" date="2021" name="PeerJ">
        <title>Extensive microbial diversity within the chicken gut microbiome revealed by metagenomics and culture.</title>
        <authorList>
            <person name="Gilroy R."/>
            <person name="Ravi A."/>
            <person name="Getino M."/>
            <person name="Pursley I."/>
            <person name="Horton D.L."/>
            <person name="Alikhan N.F."/>
            <person name="Baker D."/>
            <person name="Gharbi K."/>
            <person name="Hall N."/>
            <person name="Watson M."/>
            <person name="Adriaenssens E.M."/>
            <person name="Foster-Nyarko E."/>
            <person name="Jarju S."/>
            <person name="Secka A."/>
            <person name="Antonio M."/>
            <person name="Oren A."/>
            <person name="Chaudhuri R.R."/>
            <person name="La Ragione R."/>
            <person name="Hildebrand F."/>
            <person name="Pallen M.J."/>
        </authorList>
    </citation>
    <scope>NUCLEOTIDE SEQUENCE</scope>
    <source>
        <strain evidence="3">ChiBcec18-1249</strain>
    </source>
</reference>
<protein>
    <recommendedName>
        <fullName evidence="5">SnoaL-like domain-containing protein</fullName>
    </recommendedName>
</protein>
<evidence type="ECO:0000256" key="2">
    <source>
        <dbReference type="SAM" id="SignalP"/>
    </source>
</evidence>
<reference evidence="3" key="2">
    <citation type="submission" date="2021-04" db="EMBL/GenBank/DDBJ databases">
        <authorList>
            <person name="Gilroy R."/>
        </authorList>
    </citation>
    <scope>NUCLEOTIDE SEQUENCE</scope>
    <source>
        <strain evidence="3">ChiBcec18-1249</strain>
    </source>
</reference>
<evidence type="ECO:0000256" key="1">
    <source>
        <dbReference type="SAM" id="MobiDB-lite"/>
    </source>
</evidence>
<proteinExistence type="predicted"/>
<keyword evidence="2" id="KW-0732">Signal</keyword>
<sequence length="186" mass="19527">MQKKLLLMILAGVLCLSLVGCGRSGDTQPEEEDTVQTQEPAELPAEEPTEAPKEETGDPAASEETPDAETPTYTDNFSVDAAAVTDFAKQIQTVVADKDLEALADLASYPLYVGFADGGQSVESREDFLALGADQIFTDALLSEIAGADTEGLEASMAGFSLSTSGRPNVIFGVVNGRLAIVGMNY</sequence>
<gene>
    <name evidence="3" type="ORF">H9787_04090</name>
</gene>
<name>A0A9D2LHZ0_9FIRM</name>